<dbReference type="AlphaFoldDB" id="A0A9P6PG88"/>
<organism evidence="1 2">
    <name type="scientific">Mortierella polycephala</name>
    <dbReference type="NCBI Taxonomy" id="41804"/>
    <lineage>
        <taxon>Eukaryota</taxon>
        <taxon>Fungi</taxon>
        <taxon>Fungi incertae sedis</taxon>
        <taxon>Mucoromycota</taxon>
        <taxon>Mortierellomycotina</taxon>
        <taxon>Mortierellomycetes</taxon>
        <taxon>Mortierellales</taxon>
        <taxon>Mortierellaceae</taxon>
        <taxon>Mortierella</taxon>
    </lineage>
</organism>
<dbReference type="OrthoDB" id="2414517at2759"/>
<evidence type="ECO:0000313" key="2">
    <source>
        <dbReference type="Proteomes" id="UP000726737"/>
    </source>
</evidence>
<sequence>VDPEVAVLRKQLSDMVDGSISLGIIVKPEKKVTFTWSTFVNEATLDDFKSSIFDYYPQYDHDEYLEIFVYRGHPKRERLRSDEDLRKILKIAKTTSKTKLVISLETPTKKFSAWTFKDVCAEYNLSPTTDPGLDVIPPFTDIKAASLDSDLEKKMLDQLINEVESMVH</sequence>
<reference evidence="1" key="1">
    <citation type="journal article" date="2020" name="Fungal Divers.">
        <title>Resolving the Mortierellaceae phylogeny through synthesis of multi-gene phylogenetics and phylogenomics.</title>
        <authorList>
            <person name="Vandepol N."/>
            <person name="Liber J."/>
            <person name="Desiro A."/>
            <person name="Na H."/>
            <person name="Kennedy M."/>
            <person name="Barry K."/>
            <person name="Grigoriev I.V."/>
            <person name="Miller A.N."/>
            <person name="O'Donnell K."/>
            <person name="Stajich J.E."/>
            <person name="Bonito G."/>
        </authorList>
    </citation>
    <scope>NUCLEOTIDE SEQUENCE</scope>
    <source>
        <strain evidence="1">KOD948</strain>
    </source>
</reference>
<accession>A0A9P6PG88</accession>
<name>A0A9P6PG88_9FUNG</name>
<dbReference type="Proteomes" id="UP000726737">
    <property type="component" value="Unassembled WGS sequence"/>
</dbReference>
<keyword evidence="2" id="KW-1185">Reference proteome</keyword>
<evidence type="ECO:0000313" key="1">
    <source>
        <dbReference type="EMBL" id="KAG0242680.1"/>
    </source>
</evidence>
<proteinExistence type="predicted"/>
<dbReference type="EMBL" id="JAAAJA010002186">
    <property type="protein sequence ID" value="KAG0242680.1"/>
    <property type="molecule type" value="Genomic_DNA"/>
</dbReference>
<protein>
    <submittedName>
        <fullName evidence="1">Uncharacterized protein</fullName>
    </submittedName>
</protein>
<feature type="non-terminal residue" evidence="1">
    <location>
        <position position="168"/>
    </location>
</feature>
<feature type="non-terminal residue" evidence="1">
    <location>
        <position position="1"/>
    </location>
</feature>
<gene>
    <name evidence="1" type="ORF">BG011_003271</name>
</gene>
<comment type="caution">
    <text evidence="1">The sequence shown here is derived from an EMBL/GenBank/DDBJ whole genome shotgun (WGS) entry which is preliminary data.</text>
</comment>